<proteinExistence type="predicted"/>
<evidence type="ECO:0000256" key="1">
    <source>
        <dbReference type="SAM" id="MobiDB-lite"/>
    </source>
</evidence>
<evidence type="ECO:0000313" key="3">
    <source>
        <dbReference type="Proteomes" id="UP001497472"/>
    </source>
</evidence>
<comment type="caution">
    <text evidence="2">The sequence shown here is derived from an EMBL/GenBank/DDBJ whole genome shotgun (WGS) entry which is preliminary data.</text>
</comment>
<evidence type="ECO:0000313" key="2">
    <source>
        <dbReference type="EMBL" id="CAK1539930.1"/>
    </source>
</evidence>
<reference evidence="2 3" key="1">
    <citation type="submission" date="2023-11" db="EMBL/GenBank/DDBJ databases">
        <authorList>
            <person name="Okamura Y."/>
        </authorList>
    </citation>
    <scope>NUCLEOTIDE SEQUENCE [LARGE SCALE GENOMIC DNA]</scope>
</reference>
<keyword evidence="3" id="KW-1185">Reference proteome</keyword>
<accession>A0AAV1IV12</accession>
<feature type="region of interest" description="Disordered" evidence="1">
    <location>
        <begin position="72"/>
        <end position="105"/>
    </location>
</feature>
<dbReference type="AlphaFoldDB" id="A0AAV1IV12"/>
<protein>
    <submittedName>
        <fullName evidence="2">Uncharacterized protein</fullName>
    </submittedName>
</protein>
<sequence length="105" mass="11916">MCLLVVLTRLKDIRRAFRSFDEIGVPNAEQKICSEIRRISESNSIKLCVKTEKAQFDEVTRRPATGERLALRDSVNPGNETHSAGEEQCPSRRRQSRTIVGIPFT</sequence>
<dbReference type="EMBL" id="CAVLEF010000001">
    <property type="protein sequence ID" value="CAK1539930.1"/>
    <property type="molecule type" value="Genomic_DNA"/>
</dbReference>
<organism evidence="2 3">
    <name type="scientific">Leptosia nina</name>
    <dbReference type="NCBI Taxonomy" id="320188"/>
    <lineage>
        <taxon>Eukaryota</taxon>
        <taxon>Metazoa</taxon>
        <taxon>Ecdysozoa</taxon>
        <taxon>Arthropoda</taxon>
        <taxon>Hexapoda</taxon>
        <taxon>Insecta</taxon>
        <taxon>Pterygota</taxon>
        <taxon>Neoptera</taxon>
        <taxon>Endopterygota</taxon>
        <taxon>Lepidoptera</taxon>
        <taxon>Glossata</taxon>
        <taxon>Ditrysia</taxon>
        <taxon>Papilionoidea</taxon>
        <taxon>Pieridae</taxon>
        <taxon>Pierinae</taxon>
        <taxon>Leptosia</taxon>
    </lineage>
</organism>
<dbReference type="Proteomes" id="UP001497472">
    <property type="component" value="Unassembled WGS sequence"/>
</dbReference>
<gene>
    <name evidence="2" type="ORF">LNINA_LOCUS25</name>
</gene>
<name>A0AAV1IV12_9NEOP</name>